<dbReference type="AlphaFoldDB" id="A0A076ER11"/>
<dbReference type="RefSeq" id="WP_128641233.1">
    <property type="nucleotide sequence ID" value="NZ_CP008947.1"/>
</dbReference>
<organism evidence="1 2">
    <name type="scientific">Rhodococcus opacus</name>
    <name type="common">Nocardia opaca</name>
    <dbReference type="NCBI Taxonomy" id="37919"/>
    <lineage>
        <taxon>Bacteria</taxon>
        <taxon>Bacillati</taxon>
        <taxon>Actinomycetota</taxon>
        <taxon>Actinomycetes</taxon>
        <taxon>Mycobacteriales</taxon>
        <taxon>Nocardiaceae</taxon>
        <taxon>Rhodococcus</taxon>
    </lineage>
</organism>
<dbReference type="EMBL" id="CP008947">
    <property type="protein sequence ID" value="AII08475.1"/>
    <property type="molecule type" value="Genomic_DNA"/>
</dbReference>
<dbReference type="Proteomes" id="UP000028488">
    <property type="component" value="Chromosome"/>
</dbReference>
<evidence type="ECO:0000313" key="2">
    <source>
        <dbReference type="Proteomes" id="UP000028488"/>
    </source>
</evidence>
<proteinExistence type="predicted"/>
<reference evidence="1 2" key="1">
    <citation type="submission" date="2014-07" db="EMBL/GenBank/DDBJ databases">
        <title>Genome Sequence of Rhodococcus opacus Strain R7, a Biodegrader of Mono- and Polycyclic Aromatic Hydrocarbons.</title>
        <authorList>
            <person name="Di Gennaro P."/>
            <person name="Zampolli J."/>
            <person name="Presti I."/>
            <person name="Cappelletti M."/>
            <person name="D'Ursi P."/>
            <person name="Orro A."/>
            <person name="Mezzelani A."/>
            <person name="Milanesi L."/>
        </authorList>
    </citation>
    <scope>NUCLEOTIDE SEQUENCE [LARGE SCALE GENOMIC DNA]</scope>
    <source>
        <strain evidence="1 2">R7</strain>
    </source>
</reference>
<evidence type="ECO:0000313" key="1">
    <source>
        <dbReference type="EMBL" id="AII08475.1"/>
    </source>
</evidence>
<dbReference type="eggNOG" id="ENOG50327ZG">
    <property type="taxonomic scope" value="Bacteria"/>
</dbReference>
<name>A0A076ER11_RHOOP</name>
<sequence>MRQIQHFRGGPDKILHIETEGCKVNVIIGTHDLSNEVFTTVEILPAEPDDDGRNWMAIGPTAVLVVPATGSDPDSWLFRDLAAANPTPHQNGSSS</sequence>
<gene>
    <name evidence="1" type="ORF">EP51_29205</name>
</gene>
<accession>A0A076ER11</accession>
<protein>
    <submittedName>
        <fullName evidence="1">Uncharacterized protein</fullName>
    </submittedName>
</protein>